<evidence type="ECO:0000313" key="12">
    <source>
        <dbReference type="Proteomes" id="UP000287033"/>
    </source>
</evidence>
<organism evidence="11 12">
    <name type="scientific">Chiloscyllium punctatum</name>
    <name type="common">Brownbanded bambooshark</name>
    <name type="synonym">Hemiscyllium punctatum</name>
    <dbReference type="NCBI Taxonomy" id="137246"/>
    <lineage>
        <taxon>Eukaryota</taxon>
        <taxon>Metazoa</taxon>
        <taxon>Chordata</taxon>
        <taxon>Craniata</taxon>
        <taxon>Vertebrata</taxon>
        <taxon>Chondrichthyes</taxon>
        <taxon>Elasmobranchii</taxon>
        <taxon>Galeomorphii</taxon>
        <taxon>Galeoidea</taxon>
        <taxon>Orectolobiformes</taxon>
        <taxon>Hemiscylliidae</taxon>
        <taxon>Chiloscyllium</taxon>
    </lineage>
</organism>
<dbReference type="GO" id="GO:0005615">
    <property type="term" value="C:extracellular space"/>
    <property type="evidence" value="ECO:0007669"/>
    <property type="project" value="UniProtKB-KW"/>
</dbReference>
<dbReference type="Proteomes" id="UP000287033">
    <property type="component" value="Unassembled WGS sequence"/>
</dbReference>
<keyword evidence="7" id="KW-1015">Disulfide bond</keyword>
<evidence type="ECO:0000256" key="4">
    <source>
        <dbReference type="ARBA" id="ARBA00022514"/>
    </source>
</evidence>
<dbReference type="SUPFAM" id="SSF54117">
    <property type="entry name" value="Interleukin 8-like chemokines"/>
    <property type="match status" value="1"/>
</dbReference>
<evidence type="ECO:0000256" key="2">
    <source>
        <dbReference type="ARBA" id="ARBA00010868"/>
    </source>
</evidence>
<feature type="chain" id="PRO_5018807575" description="C-C motif chemokine" evidence="9">
    <location>
        <begin position="28"/>
        <end position="114"/>
    </location>
</feature>
<keyword evidence="4 9" id="KW-0202">Cytokine</keyword>
<dbReference type="FunFam" id="2.40.50.40:FF:000012">
    <property type="entry name" value="C-C motif chemokine"/>
    <property type="match status" value="1"/>
</dbReference>
<evidence type="ECO:0000256" key="9">
    <source>
        <dbReference type="RuleBase" id="RU361150"/>
    </source>
</evidence>
<dbReference type="Pfam" id="PF00048">
    <property type="entry name" value="IL8"/>
    <property type="match status" value="1"/>
</dbReference>
<dbReference type="OrthoDB" id="8870994at2759"/>
<feature type="signal peptide" evidence="9">
    <location>
        <begin position="1"/>
        <end position="27"/>
    </location>
</feature>
<dbReference type="OMA" id="CLKYSKG"/>
<keyword evidence="3 9" id="KW-0145">Chemotaxis</keyword>
<dbReference type="Gene3D" id="2.40.50.40">
    <property type="match status" value="1"/>
</dbReference>
<name>A0A401RZU8_CHIPU</name>
<dbReference type="PROSITE" id="PS00472">
    <property type="entry name" value="SMALL_CYTOKINES_CC"/>
    <property type="match status" value="1"/>
</dbReference>
<reference evidence="11 12" key="1">
    <citation type="journal article" date="2018" name="Nat. Ecol. Evol.">
        <title>Shark genomes provide insights into elasmobranch evolution and the origin of vertebrates.</title>
        <authorList>
            <person name="Hara Y"/>
            <person name="Yamaguchi K"/>
            <person name="Onimaru K"/>
            <person name="Kadota M"/>
            <person name="Koyanagi M"/>
            <person name="Keeley SD"/>
            <person name="Tatsumi K"/>
            <person name="Tanaka K"/>
            <person name="Motone F"/>
            <person name="Kageyama Y"/>
            <person name="Nozu R"/>
            <person name="Adachi N"/>
            <person name="Nishimura O"/>
            <person name="Nakagawa R"/>
            <person name="Tanegashima C"/>
            <person name="Kiyatake I"/>
            <person name="Matsumoto R"/>
            <person name="Murakumo K"/>
            <person name="Nishida K"/>
            <person name="Terakita A"/>
            <person name="Kuratani S"/>
            <person name="Sato K"/>
            <person name="Hyodo S Kuraku.S."/>
        </authorList>
    </citation>
    <scope>NUCLEOTIDE SEQUENCE [LARGE SCALE GENOMIC DNA]</scope>
</reference>
<evidence type="ECO:0000313" key="11">
    <source>
        <dbReference type="EMBL" id="GCC23628.1"/>
    </source>
</evidence>
<protein>
    <recommendedName>
        <fullName evidence="9">C-C motif chemokine</fullName>
    </recommendedName>
</protein>
<evidence type="ECO:0000256" key="8">
    <source>
        <dbReference type="ARBA" id="ARBA00023198"/>
    </source>
</evidence>
<dbReference type="PANTHER" id="PTHR12015">
    <property type="entry name" value="SMALL INDUCIBLE CYTOKINE A"/>
    <property type="match status" value="1"/>
</dbReference>
<accession>A0A401RZU8</accession>
<feature type="domain" description="Chemokine interleukin-8-like" evidence="10">
    <location>
        <begin position="32"/>
        <end position="92"/>
    </location>
</feature>
<sequence length="114" mass="12939">MGHKVTGLANLKFLVILIMIWFSGSHAVRIQVQDCCLKYSKGSLPFMRIAGYVEQKSNEACRIDAIVLYTVKGRWVCADPKHIWVKRALRYLSAKLEKMSQKNKVLQPTTASVN</sequence>
<evidence type="ECO:0000256" key="6">
    <source>
        <dbReference type="ARBA" id="ARBA00022729"/>
    </source>
</evidence>
<evidence type="ECO:0000256" key="3">
    <source>
        <dbReference type="ARBA" id="ARBA00022500"/>
    </source>
</evidence>
<dbReference type="PANTHER" id="PTHR12015:SF108">
    <property type="entry name" value="C-C MOTIF CHEMOKINE 20"/>
    <property type="match status" value="1"/>
</dbReference>
<comment type="caution">
    <text evidence="11">The sequence shown here is derived from an EMBL/GenBank/DDBJ whole genome shotgun (WGS) entry which is preliminary data.</text>
</comment>
<dbReference type="InterPro" id="IPR000827">
    <property type="entry name" value="Chemokine_CC_CS"/>
</dbReference>
<keyword evidence="12" id="KW-1185">Reference proteome</keyword>
<evidence type="ECO:0000259" key="10">
    <source>
        <dbReference type="SMART" id="SM00199"/>
    </source>
</evidence>
<keyword evidence="5 9" id="KW-0964">Secreted</keyword>
<evidence type="ECO:0000256" key="1">
    <source>
        <dbReference type="ARBA" id="ARBA00004613"/>
    </source>
</evidence>
<dbReference type="SMART" id="SM00199">
    <property type="entry name" value="SCY"/>
    <property type="match status" value="1"/>
</dbReference>
<keyword evidence="8" id="KW-0395">Inflammatory response</keyword>
<dbReference type="GO" id="GO:0008009">
    <property type="term" value="F:chemokine activity"/>
    <property type="evidence" value="ECO:0007669"/>
    <property type="project" value="InterPro"/>
</dbReference>
<dbReference type="InterPro" id="IPR039809">
    <property type="entry name" value="Chemokine_b/g/d"/>
</dbReference>
<evidence type="ECO:0000256" key="7">
    <source>
        <dbReference type="ARBA" id="ARBA00023157"/>
    </source>
</evidence>
<dbReference type="AlphaFoldDB" id="A0A401RZU8"/>
<comment type="subcellular location">
    <subcellularLocation>
        <location evidence="1 9">Secreted</location>
    </subcellularLocation>
</comment>
<comment type="similarity">
    <text evidence="2 9">Belongs to the intercrine beta (chemokine CC) family.</text>
</comment>
<dbReference type="InterPro" id="IPR036048">
    <property type="entry name" value="Interleukin_8-like_sf"/>
</dbReference>
<dbReference type="STRING" id="137246.A0A401RZU8"/>
<keyword evidence="6 9" id="KW-0732">Signal</keyword>
<dbReference type="InterPro" id="IPR001811">
    <property type="entry name" value="Chemokine_IL8-like_dom"/>
</dbReference>
<proteinExistence type="inferred from homology"/>
<dbReference type="GO" id="GO:0006954">
    <property type="term" value="P:inflammatory response"/>
    <property type="evidence" value="ECO:0007669"/>
    <property type="project" value="UniProtKB-KW"/>
</dbReference>
<dbReference type="EMBL" id="BEZZ01000034">
    <property type="protein sequence ID" value="GCC23628.1"/>
    <property type="molecule type" value="Genomic_DNA"/>
</dbReference>
<gene>
    <name evidence="11" type="ORF">chiPu_0002026</name>
</gene>
<dbReference type="GO" id="GO:0006955">
    <property type="term" value="P:immune response"/>
    <property type="evidence" value="ECO:0007669"/>
    <property type="project" value="InterPro"/>
</dbReference>
<evidence type="ECO:0000256" key="5">
    <source>
        <dbReference type="ARBA" id="ARBA00022525"/>
    </source>
</evidence>